<keyword evidence="4" id="KW-1185">Reference proteome</keyword>
<accession>K0TFJ5</accession>
<proteinExistence type="predicted"/>
<name>K0TFJ5_THAOC</name>
<dbReference type="EMBL" id="AGNL01010276">
    <property type="protein sequence ID" value="EJK69287.1"/>
    <property type="molecule type" value="Genomic_DNA"/>
</dbReference>
<comment type="caution">
    <text evidence="3">The sequence shown here is derived from an EMBL/GenBank/DDBJ whole genome shotgun (WGS) entry which is preliminary data.</text>
</comment>
<dbReference type="SMART" id="SM00254">
    <property type="entry name" value="ShKT"/>
    <property type="match status" value="1"/>
</dbReference>
<organism evidence="3 4">
    <name type="scientific">Thalassiosira oceanica</name>
    <name type="common">Marine diatom</name>
    <dbReference type="NCBI Taxonomy" id="159749"/>
    <lineage>
        <taxon>Eukaryota</taxon>
        <taxon>Sar</taxon>
        <taxon>Stramenopiles</taxon>
        <taxon>Ochrophyta</taxon>
        <taxon>Bacillariophyta</taxon>
        <taxon>Coscinodiscophyceae</taxon>
        <taxon>Thalassiosirophycidae</taxon>
        <taxon>Thalassiosirales</taxon>
        <taxon>Thalassiosiraceae</taxon>
        <taxon>Thalassiosira</taxon>
    </lineage>
</organism>
<gene>
    <name evidence="3" type="ORF">THAOC_09470</name>
</gene>
<evidence type="ECO:0000256" key="1">
    <source>
        <dbReference type="SAM" id="MobiDB-lite"/>
    </source>
</evidence>
<evidence type="ECO:0000313" key="3">
    <source>
        <dbReference type="EMBL" id="EJK69287.1"/>
    </source>
</evidence>
<dbReference type="PROSITE" id="PS51670">
    <property type="entry name" value="SHKT"/>
    <property type="match status" value="1"/>
</dbReference>
<feature type="compositionally biased region" description="Low complexity" evidence="1">
    <location>
        <begin position="13"/>
        <end position="24"/>
    </location>
</feature>
<dbReference type="OrthoDB" id="291007at2759"/>
<dbReference type="Proteomes" id="UP000266841">
    <property type="component" value="Unassembled WGS sequence"/>
</dbReference>
<feature type="region of interest" description="Disordered" evidence="1">
    <location>
        <begin position="1"/>
        <end position="38"/>
    </location>
</feature>
<reference evidence="3 4" key="1">
    <citation type="journal article" date="2012" name="Genome Biol.">
        <title>Genome and low-iron response of an oceanic diatom adapted to chronic iron limitation.</title>
        <authorList>
            <person name="Lommer M."/>
            <person name="Specht M."/>
            <person name="Roy A.S."/>
            <person name="Kraemer L."/>
            <person name="Andreson R."/>
            <person name="Gutowska M.A."/>
            <person name="Wolf J."/>
            <person name="Bergner S.V."/>
            <person name="Schilhabel M.B."/>
            <person name="Klostermeier U.C."/>
            <person name="Beiko R.G."/>
            <person name="Rosenstiel P."/>
            <person name="Hippler M."/>
            <person name="Laroche J."/>
        </authorList>
    </citation>
    <scope>NUCLEOTIDE SEQUENCE [LARGE SCALE GENOMIC DNA]</scope>
    <source>
        <strain evidence="3 4">CCMP1005</strain>
    </source>
</reference>
<feature type="domain" description="ShKT" evidence="2">
    <location>
        <begin position="163"/>
        <end position="197"/>
    </location>
</feature>
<evidence type="ECO:0000313" key="4">
    <source>
        <dbReference type="Proteomes" id="UP000266841"/>
    </source>
</evidence>
<dbReference type="AlphaFoldDB" id="K0TFJ5"/>
<dbReference type="Pfam" id="PF01549">
    <property type="entry name" value="ShK"/>
    <property type="match status" value="1"/>
</dbReference>
<evidence type="ECO:0000259" key="2">
    <source>
        <dbReference type="PROSITE" id="PS51670"/>
    </source>
</evidence>
<sequence length="210" mass="23541">MKDSLQRLKSDGSARSCASEASSRSKARQHPPKPAAAAAGSTNVNKLFWLFTMLFLAIHHSMEILFAPEEAEGADDPNFDPASPKHRTCVLTDKGTYFCSEDEKEARRRARKTPEYYVTNFGVAQTVDGNGDENRKMTEVERNMNNYMSNWIMNNSDDLCRQCQNKHDKCVFWASIGECSKNPSFMTTDCRLACQACEALKDADDKASES</sequence>
<dbReference type="InterPro" id="IPR003582">
    <property type="entry name" value="ShKT_dom"/>
</dbReference>
<protein>
    <recommendedName>
        <fullName evidence="2">ShKT domain-containing protein</fullName>
    </recommendedName>
</protein>
<feature type="compositionally biased region" description="Basic and acidic residues" evidence="1">
    <location>
        <begin position="1"/>
        <end position="12"/>
    </location>
</feature>